<evidence type="ECO:0000313" key="2">
    <source>
        <dbReference type="Proteomes" id="UP001059041"/>
    </source>
</evidence>
<feature type="non-terminal residue" evidence="1">
    <location>
        <position position="1"/>
    </location>
</feature>
<reference evidence="1" key="1">
    <citation type="submission" date="2021-02" db="EMBL/GenBank/DDBJ databases">
        <title>Comparative genomics reveals that relaxation of natural selection precedes convergent phenotypic evolution of cavefish.</title>
        <authorList>
            <person name="Peng Z."/>
        </authorList>
    </citation>
    <scope>NUCLEOTIDE SEQUENCE</scope>
    <source>
        <tissue evidence="1">Muscle</tissue>
    </source>
</reference>
<feature type="non-terminal residue" evidence="1">
    <location>
        <position position="50"/>
    </location>
</feature>
<proteinExistence type="predicted"/>
<dbReference type="Proteomes" id="UP001059041">
    <property type="component" value="Linkage Group LG1"/>
</dbReference>
<protein>
    <submittedName>
        <fullName evidence="1">Uncharacterized protein</fullName>
    </submittedName>
</protein>
<gene>
    <name evidence="1" type="ORF">IRJ41_001439</name>
</gene>
<evidence type="ECO:0000313" key="1">
    <source>
        <dbReference type="EMBL" id="KAI7813784.1"/>
    </source>
</evidence>
<sequence length="50" mass="6002">RCPRQCKDEHQVGWSCAIRIKRCMTVNFRLNEHLPFCQRVRLLLAAFLFP</sequence>
<keyword evidence="2" id="KW-1185">Reference proteome</keyword>
<dbReference type="AlphaFoldDB" id="A0A9W7X4U2"/>
<organism evidence="1 2">
    <name type="scientific">Triplophysa rosa</name>
    <name type="common">Cave loach</name>
    <dbReference type="NCBI Taxonomy" id="992332"/>
    <lineage>
        <taxon>Eukaryota</taxon>
        <taxon>Metazoa</taxon>
        <taxon>Chordata</taxon>
        <taxon>Craniata</taxon>
        <taxon>Vertebrata</taxon>
        <taxon>Euteleostomi</taxon>
        <taxon>Actinopterygii</taxon>
        <taxon>Neopterygii</taxon>
        <taxon>Teleostei</taxon>
        <taxon>Ostariophysi</taxon>
        <taxon>Cypriniformes</taxon>
        <taxon>Nemacheilidae</taxon>
        <taxon>Triplophysa</taxon>
    </lineage>
</organism>
<dbReference type="EMBL" id="JAFHDT010000001">
    <property type="protein sequence ID" value="KAI7813784.1"/>
    <property type="molecule type" value="Genomic_DNA"/>
</dbReference>
<comment type="caution">
    <text evidence="1">The sequence shown here is derived from an EMBL/GenBank/DDBJ whole genome shotgun (WGS) entry which is preliminary data.</text>
</comment>
<accession>A0A9W7X4U2</accession>
<name>A0A9W7X4U2_TRIRA</name>